<evidence type="ECO:0000256" key="2">
    <source>
        <dbReference type="SAM" id="MobiDB-lite"/>
    </source>
</evidence>
<dbReference type="AlphaFoldDB" id="A0A1Q3BZN4"/>
<organism evidence="4 5">
    <name type="scientific">Cephalotus follicularis</name>
    <name type="common">Albany pitcher plant</name>
    <dbReference type="NCBI Taxonomy" id="3775"/>
    <lineage>
        <taxon>Eukaryota</taxon>
        <taxon>Viridiplantae</taxon>
        <taxon>Streptophyta</taxon>
        <taxon>Embryophyta</taxon>
        <taxon>Tracheophyta</taxon>
        <taxon>Spermatophyta</taxon>
        <taxon>Magnoliopsida</taxon>
        <taxon>eudicotyledons</taxon>
        <taxon>Gunneridae</taxon>
        <taxon>Pentapetalae</taxon>
        <taxon>rosids</taxon>
        <taxon>fabids</taxon>
        <taxon>Oxalidales</taxon>
        <taxon>Cephalotaceae</taxon>
        <taxon>Cephalotus</taxon>
    </lineage>
</organism>
<dbReference type="GO" id="GO:0003676">
    <property type="term" value="F:nucleic acid binding"/>
    <property type="evidence" value="ECO:0007669"/>
    <property type="project" value="InterPro"/>
</dbReference>
<dbReference type="SMART" id="SM00343">
    <property type="entry name" value="ZnF_C2HC"/>
    <property type="match status" value="1"/>
</dbReference>
<dbReference type="PANTHER" id="PTHR35046">
    <property type="entry name" value="ZINC KNUCKLE (CCHC-TYPE) FAMILY PROTEIN"/>
    <property type="match status" value="1"/>
</dbReference>
<feature type="compositionally biased region" description="Basic and acidic residues" evidence="2">
    <location>
        <begin position="121"/>
        <end position="131"/>
    </location>
</feature>
<feature type="region of interest" description="Disordered" evidence="2">
    <location>
        <begin position="40"/>
        <end position="86"/>
    </location>
</feature>
<evidence type="ECO:0000313" key="5">
    <source>
        <dbReference type="Proteomes" id="UP000187406"/>
    </source>
</evidence>
<dbReference type="SUPFAM" id="SSF57756">
    <property type="entry name" value="Retrovirus zinc finger-like domains"/>
    <property type="match status" value="1"/>
</dbReference>
<gene>
    <name evidence="4" type="ORF">CFOL_v3_16955</name>
</gene>
<dbReference type="Proteomes" id="UP000187406">
    <property type="component" value="Unassembled WGS sequence"/>
</dbReference>
<dbReference type="InterPro" id="IPR001878">
    <property type="entry name" value="Znf_CCHC"/>
</dbReference>
<name>A0A1Q3BZN4_CEPFO</name>
<dbReference type="Gene3D" id="4.10.60.10">
    <property type="entry name" value="Zinc finger, CCHC-type"/>
    <property type="match status" value="1"/>
</dbReference>
<dbReference type="EMBL" id="BDDD01001111">
    <property type="protein sequence ID" value="GAV73470.1"/>
    <property type="molecule type" value="Genomic_DNA"/>
</dbReference>
<feature type="compositionally biased region" description="Low complexity" evidence="2">
    <location>
        <begin position="50"/>
        <end position="64"/>
    </location>
</feature>
<keyword evidence="5" id="KW-1185">Reference proteome</keyword>
<keyword evidence="1" id="KW-0479">Metal-binding</keyword>
<keyword evidence="1" id="KW-0862">Zinc</keyword>
<feature type="region of interest" description="Disordered" evidence="2">
    <location>
        <begin position="121"/>
        <end position="141"/>
    </location>
</feature>
<accession>A0A1Q3BZN4</accession>
<comment type="caution">
    <text evidence="4">The sequence shown here is derived from an EMBL/GenBank/DDBJ whole genome shotgun (WGS) entry which is preliminary data.</text>
</comment>
<dbReference type="GO" id="GO:0008270">
    <property type="term" value="F:zinc ion binding"/>
    <property type="evidence" value="ECO:0007669"/>
    <property type="project" value="UniProtKB-KW"/>
</dbReference>
<evidence type="ECO:0000256" key="1">
    <source>
        <dbReference type="PROSITE-ProRule" id="PRU00047"/>
    </source>
</evidence>
<protein>
    <submittedName>
        <fullName evidence="4">Zf-CCHC domain-containing protein</fullName>
    </submittedName>
</protein>
<dbReference type="OrthoDB" id="1731207at2759"/>
<dbReference type="PROSITE" id="PS50158">
    <property type="entry name" value="ZF_CCHC"/>
    <property type="match status" value="1"/>
</dbReference>
<feature type="compositionally biased region" description="Basic and acidic residues" evidence="2">
    <location>
        <begin position="66"/>
        <end position="83"/>
    </location>
</feature>
<sequence>MAHFLGGLHSDIGNVVELQPFWTFEDVCKLEIKVEKQKKISKDSASKAYTRGTSFSKGFSSTKTEASSKDKNKFKEAEVDKGKTSIPQGGKKCFKCHGYGHFQAECPNRKVMTIKEVEEIESGLKEEKNEKEESDDDEELIVEPMNGELLVICRAYQDGKDG</sequence>
<feature type="domain" description="CCHC-type" evidence="3">
    <location>
        <begin position="92"/>
        <end position="108"/>
    </location>
</feature>
<feature type="compositionally biased region" description="Acidic residues" evidence="2">
    <location>
        <begin position="132"/>
        <end position="141"/>
    </location>
</feature>
<evidence type="ECO:0000313" key="4">
    <source>
        <dbReference type="EMBL" id="GAV73470.1"/>
    </source>
</evidence>
<dbReference type="PANTHER" id="PTHR35046:SF26">
    <property type="entry name" value="RNA-DIRECTED DNA POLYMERASE"/>
    <property type="match status" value="1"/>
</dbReference>
<dbReference type="InterPro" id="IPR036875">
    <property type="entry name" value="Znf_CCHC_sf"/>
</dbReference>
<dbReference type="InParanoid" id="A0A1Q3BZN4"/>
<proteinExistence type="predicted"/>
<evidence type="ECO:0000259" key="3">
    <source>
        <dbReference type="PROSITE" id="PS50158"/>
    </source>
</evidence>
<keyword evidence="1" id="KW-0863">Zinc-finger</keyword>
<reference evidence="5" key="1">
    <citation type="submission" date="2016-04" db="EMBL/GenBank/DDBJ databases">
        <title>Cephalotus genome sequencing.</title>
        <authorList>
            <person name="Fukushima K."/>
            <person name="Hasebe M."/>
            <person name="Fang X."/>
        </authorList>
    </citation>
    <scope>NUCLEOTIDE SEQUENCE [LARGE SCALE GENOMIC DNA]</scope>
    <source>
        <strain evidence="5">cv. St1</strain>
    </source>
</reference>